<keyword evidence="4" id="KW-1185">Reference proteome</keyword>
<dbReference type="STRING" id="1144748.KS2013_388"/>
<dbReference type="AlphaFoldDB" id="A0A1B3B8I7"/>
<reference evidence="4" key="1">
    <citation type="submission" date="2015-08" db="EMBL/GenBank/DDBJ databases">
        <authorList>
            <person name="Kim K.M."/>
        </authorList>
    </citation>
    <scope>NUCLEOTIDE SEQUENCE [LARGE SCALE GENOMIC DNA]</scope>
    <source>
        <strain evidence="4">KCTC 23892</strain>
    </source>
</reference>
<evidence type="ECO:0008006" key="5">
    <source>
        <dbReference type="Google" id="ProtNLM"/>
    </source>
</evidence>
<evidence type="ECO:0000313" key="3">
    <source>
        <dbReference type="EMBL" id="AOE49113.1"/>
    </source>
</evidence>
<organism evidence="3 4">
    <name type="scientific">Kangiella sediminilitoris</name>
    <dbReference type="NCBI Taxonomy" id="1144748"/>
    <lineage>
        <taxon>Bacteria</taxon>
        <taxon>Pseudomonadati</taxon>
        <taxon>Pseudomonadota</taxon>
        <taxon>Gammaproteobacteria</taxon>
        <taxon>Kangiellales</taxon>
        <taxon>Kangiellaceae</taxon>
        <taxon>Kangiella</taxon>
    </lineage>
</organism>
<sequence>MNLKRLITFAILCLAAVGVDAKNFYRFKDSNGRLVVKDYLPNSALKSGYDIINEDGRLIERVEPALTPEQVAAKRKREQQEAEQREKELEARRHDQLLLRQYRTIDDIKRTEKNQLASLQINISIIEGHNKSLNRKLTELQSEAADYERQGKTVPSSTLKQIKATKEQIQENNESKEGYQNQVKAIKQQFRNDLVRFKELKARNVVQGYSRQEELDAATQVICTTEKSCERSWKLAQIFAHENASNKLEIVTDSLIISSKPQQSDQLGMSITRIPDDNDQMQIVMQVLCFDSEAGQKLCSSKEVTQLKEDFIQYISQNES</sequence>
<feature type="coiled-coil region" evidence="1">
    <location>
        <begin position="123"/>
        <end position="189"/>
    </location>
</feature>
<dbReference type="KEGG" id="ksd:KS2013_388"/>
<feature type="region of interest" description="Disordered" evidence="2">
    <location>
        <begin position="71"/>
        <end position="90"/>
    </location>
</feature>
<feature type="compositionally biased region" description="Basic and acidic residues" evidence="2">
    <location>
        <begin position="78"/>
        <end position="90"/>
    </location>
</feature>
<dbReference type="Proteomes" id="UP000094147">
    <property type="component" value="Chromosome"/>
</dbReference>
<proteinExistence type="predicted"/>
<dbReference type="RefSeq" id="WP_068988919.1">
    <property type="nucleotide sequence ID" value="NZ_CP012418.1"/>
</dbReference>
<dbReference type="EMBL" id="CP012418">
    <property type="protein sequence ID" value="AOE49113.1"/>
    <property type="molecule type" value="Genomic_DNA"/>
</dbReference>
<name>A0A1B3B8I7_9GAMM</name>
<evidence type="ECO:0000313" key="4">
    <source>
        <dbReference type="Proteomes" id="UP000094147"/>
    </source>
</evidence>
<evidence type="ECO:0000256" key="2">
    <source>
        <dbReference type="SAM" id="MobiDB-lite"/>
    </source>
</evidence>
<dbReference type="OrthoDB" id="6080407at2"/>
<gene>
    <name evidence="3" type="ORF">KS2013_388</name>
</gene>
<keyword evidence="1" id="KW-0175">Coiled coil</keyword>
<protein>
    <recommendedName>
        <fullName evidence="5">DUF4124 domain-containing protein</fullName>
    </recommendedName>
</protein>
<accession>A0A1B3B8I7</accession>
<evidence type="ECO:0000256" key="1">
    <source>
        <dbReference type="SAM" id="Coils"/>
    </source>
</evidence>